<dbReference type="PROSITE" id="PS00518">
    <property type="entry name" value="ZF_RING_1"/>
    <property type="match status" value="1"/>
</dbReference>
<protein>
    <recommendedName>
        <fullName evidence="5">RING-type domain-containing protein</fullName>
    </recommendedName>
</protein>
<feature type="domain" description="RING-type" evidence="5">
    <location>
        <begin position="40"/>
        <end position="91"/>
    </location>
</feature>
<evidence type="ECO:0000256" key="1">
    <source>
        <dbReference type="ARBA" id="ARBA00022723"/>
    </source>
</evidence>
<dbReference type="OrthoDB" id="8062037at2759"/>
<keyword evidence="3" id="KW-0862">Zinc</keyword>
<dbReference type="InterPro" id="IPR013083">
    <property type="entry name" value="Znf_RING/FYVE/PHD"/>
</dbReference>
<dbReference type="InterPro" id="IPR017907">
    <property type="entry name" value="Znf_RING_CS"/>
</dbReference>
<proteinExistence type="predicted"/>
<dbReference type="InterPro" id="IPR001841">
    <property type="entry name" value="Znf_RING"/>
</dbReference>
<evidence type="ECO:0000256" key="4">
    <source>
        <dbReference type="PROSITE-ProRule" id="PRU00175"/>
    </source>
</evidence>
<dbReference type="AlphaFoldDB" id="A0A6A6S7V3"/>
<keyword evidence="2 4" id="KW-0863">Zinc-finger</keyword>
<dbReference type="Gene3D" id="3.30.40.10">
    <property type="entry name" value="Zinc/RING finger domain, C3HC4 (zinc finger)"/>
    <property type="match status" value="1"/>
</dbReference>
<evidence type="ECO:0000313" key="6">
    <source>
        <dbReference type="EMBL" id="KAF2643670.1"/>
    </source>
</evidence>
<keyword evidence="7" id="KW-1185">Reference proteome</keyword>
<name>A0A6A6S7V3_9PLEO</name>
<evidence type="ECO:0000313" key="7">
    <source>
        <dbReference type="Proteomes" id="UP000799753"/>
    </source>
</evidence>
<sequence>MSLTRHDHHIATPTAVNRRDFILNYLMFPELDTLATSSACPICFEPFTATGAHRPNQANGIGDCKHIFCYRCMSHYLQSDIRDTRTCPIYRQKWYYSRSITPPMPYRGAVAWTRSRRIHEEVDTGP</sequence>
<evidence type="ECO:0000256" key="3">
    <source>
        <dbReference type="ARBA" id="ARBA00022833"/>
    </source>
</evidence>
<dbReference type="Pfam" id="PF14634">
    <property type="entry name" value="zf-RING_5"/>
    <property type="match status" value="1"/>
</dbReference>
<keyword evidence="1" id="KW-0479">Metal-binding</keyword>
<dbReference type="PROSITE" id="PS50089">
    <property type="entry name" value="ZF_RING_2"/>
    <property type="match status" value="1"/>
</dbReference>
<evidence type="ECO:0000259" key="5">
    <source>
        <dbReference type="PROSITE" id="PS50089"/>
    </source>
</evidence>
<evidence type="ECO:0000256" key="2">
    <source>
        <dbReference type="ARBA" id="ARBA00022771"/>
    </source>
</evidence>
<dbReference type="SUPFAM" id="SSF57850">
    <property type="entry name" value="RING/U-box"/>
    <property type="match status" value="1"/>
</dbReference>
<gene>
    <name evidence="6" type="ORF">P280DRAFT_477153</name>
</gene>
<organism evidence="6 7">
    <name type="scientific">Massarina eburnea CBS 473.64</name>
    <dbReference type="NCBI Taxonomy" id="1395130"/>
    <lineage>
        <taxon>Eukaryota</taxon>
        <taxon>Fungi</taxon>
        <taxon>Dikarya</taxon>
        <taxon>Ascomycota</taxon>
        <taxon>Pezizomycotina</taxon>
        <taxon>Dothideomycetes</taxon>
        <taxon>Pleosporomycetidae</taxon>
        <taxon>Pleosporales</taxon>
        <taxon>Massarineae</taxon>
        <taxon>Massarinaceae</taxon>
        <taxon>Massarina</taxon>
    </lineage>
</organism>
<reference evidence="6" key="1">
    <citation type="journal article" date="2020" name="Stud. Mycol.">
        <title>101 Dothideomycetes genomes: a test case for predicting lifestyles and emergence of pathogens.</title>
        <authorList>
            <person name="Haridas S."/>
            <person name="Albert R."/>
            <person name="Binder M."/>
            <person name="Bloem J."/>
            <person name="Labutti K."/>
            <person name="Salamov A."/>
            <person name="Andreopoulos B."/>
            <person name="Baker S."/>
            <person name="Barry K."/>
            <person name="Bills G."/>
            <person name="Bluhm B."/>
            <person name="Cannon C."/>
            <person name="Castanera R."/>
            <person name="Culley D."/>
            <person name="Daum C."/>
            <person name="Ezra D."/>
            <person name="Gonzalez J."/>
            <person name="Henrissat B."/>
            <person name="Kuo A."/>
            <person name="Liang C."/>
            <person name="Lipzen A."/>
            <person name="Lutzoni F."/>
            <person name="Magnuson J."/>
            <person name="Mondo S."/>
            <person name="Nolan M."/>
            <person name="Ohm R."/>
            <person name="Pangilinan J."/>
            <person name="Park H.-J."/>
            <person name="Ramirez L."/>
            <person name="Alfaro M."/>
            <person name="Sun H."/>
            <person name="Tritt A."/>
            <person name="Yoshinaga Y."/>
            <person name="Zwiers L.-H."/>
            <person name="Turgeon B."/>
            <person name="Goodwin S."/>
            <person name="Spatafora J."/>
            <person name="Crous P."/>
            <person name="Grigoriev I."/>
        </authorList>
    </citation>
    <scope>NUCLEOTIDE SEQUENCE</scope>
    <source>
        <strain evidence="6">CBS 473.64</strain>
    </source>
</reference>
<dbReference type="EMBL" id="MU006779">
    <property type="protein sequence ID" value="KAF2643670.1"/>
    <property type="molecule type" value="Genomic_DNA"/>
</dbReference>
<accession>A0A6A6S7V3</accession>
<dbReference type="Proteomes" id="UP000799753">
    <property type="component" value="Unassembled WGS sequence"/>
</dbReference>
<dbReference type="GO" id="GO:0008270">
    <property type="term" value="F:zinc ion binding"/>
    <property type="evidence" value="ECO:0007669"/>
    <property type="project" value="UniProtKB-KW"/>
</dbReference>